<evidence type="ECO:0000256" key="3">
    <source>
        <dbReference type="ARBA" id="ARBA00012824"/>
    </source>
</evidence>
<reference evidence="8" key="2">
    <citation type="submission" date="2023-01" db="EMBL/GenBank/DDBJ databases">
        <title>Human gut microbiome strain richness.</title>
        <authorList>
            <person name="Chen-Liaw A."/>
        </authorList>
    </citation>
    <scope>NUCLEOTIDE SEQUENCE</scope>
    <source>
        <strain evidence="8">RTP21484st1_E5_RTP21484_190118</strain>
    </source>
</reference>
<dbReference type="Proteomes" id="UP001210126">
    <property type="component" value="Unassembled WGS sequence"/>
</dbReference>
<keyword evidence="4 7" id="KW-0413">Isomerase</keyword>
<proteinExistence type="inferred from homology"/>
<organism evidence="7 9">
    <name type="scientific">Parabacteroides distasonis</name>
    <dbReference type="NCBI Taxonomy" id="823"/>
    <lineage>
        <taxon>Bacteria</taxon>
        <taxon>Pseudomonadati</taxon>
        <taxon>Bacteroidota</taxon>
        <taxon>Bacteroidia</taxon>
        <taxon>Bacteroidales</taxon>
        <taxon>Tannerellaceae</taxon>
        <taxon>Parabacteroides</taxon>
    </lineage>
</organism>
<evidence type="ECO:0000256" key="4">
    <source>
        <dbReference type="ARBA" id="ARBA00023235"/>
    </source>
</evidence>
<dbReference type="InterPro" id="IPR015890">
    <property type="entry name" value="Chorismate_C"/>
</dbReference>
<dbReference type="EC" id="5.4.4.2" evidence="3"/>
<dbReference type="InterPro" id="IPR005801">
    <property type="entry name" value="ADC_synthase"/>
</dbReference>
<dbReference type="Gene3D" id="3.60.120.10">
    <property type="entry name" value="Anthranilate synthase"/>
    <property type="match status" value="1"/>
</dbReference>
<protein>
    <recommendedName>
        <fullName evidence="3">isochorismate synthase</fullName>
        <ecNumber evidence="3">5.4.4.2</ecNumber>
    </recommendedName>
    <alternativeName>
        <fullName evidence="5">Isochorismate mutase</fullName>
    </alternativeName>
</protein>
<reference evidence="7 9" key="1">
    <citation type="submission" date="2015-09" db="EMBL/GenBank/DDBJ databases">
        <authorList>
            <consortium name="Pathogen Informatics"/>
        </authorList>
    </citation>
    <scope>NUCLEOTIDE SEQUENCE [LARGE SCALE GENOMIC DNA]</scope>
    <source>
        <strain evidence="7 9">2789STDY5608872</strain>
    </source>
</reference>
<sequence>MIPRDFYEIIDTLIKQGRSFAIWRIPGEDRLHFRMQSAGSPCLLYDIKDLNERSGFVIAPFQVTAERPIVLIQPDCFEIPSESDRDFSREKNEFPSNEIEIPSESEEKERYAYHFSLFTNPLLKGSQDKLVLSRSKTIRKDPSFSPGKAFFAAVERYIRSYVYLCHTPETGTWMGGTPEILLSGEKGDWQTVALAGTQSLRDGKLPKSWDHKNWREQQLVASYIRRQLSTLGITPEEKGPYSARAGEVSHLKSDFFFSLPDSEKLGDVLQLLHPTPAVCGLPKEEAYHFIIEHEGYDRSYYSGFIGWLDPKGKTDLYVNLRCMNILPKTFTLYAGGGLLAASQLEDEWQETEDKLDTMRRIVGNL</sequence>
<evidence type="ECO:0000313" key="9">
    <source>
        <dbReference type="Proteomes" id="UP000095591"/>
    </source>
</evidence>
<dbReference type="InterPro" id="IPR004561">
    <property type="entry name" value="IsoChor_synthase"/>
</dbReference>
<comment type="similarity">
    <text evidence="2">Belongs to the isochorismate synthase family.</text>
</comment>
<dbReference type="Proteomes" id="UP000095591">
    <property type="component" value="Unassembled WGS sequence"/>
</dbReference>
<evidence type="ECO:0000256" key="1">
    <source>
        <dbReference type="ARBA" id="ARBA00000799"/>
    </source>
</evidence>
<dbReference type="NCBIfam" id="TIGR00543">
    <property type="entry name" value="isochor_syn"/>
    <property type="match status" value="1"/>
</dbReference>
<dbReference type="GO" id="GO:0008909">
    <property type="term" value="F:isochorismate synthase activity"/>
    <property type="evidence" value="ECO:0007669"/>
    <property type="project" value="UniProtKB-EC"/>
</dbReference>
<dbReference type="AlphaFoldDB" id="A0A173RKI9"/>
<dbReference type="SUPFAM" id="SSF56322">
    <property type="entry name" value="ADC synthase"/>
    <property type="match status" value="1"/>
</dbReference>
<name>A0A173RKI9_PARDI</name>
<gene>
    <name evidence="7" type="primary">entC</name>
    <name evidence="7" type="ORF">ERS852429_00527</name>
    <name evidence="8" type="ORF">PN599_01040</name>
</gene>
<feature type="domain" description="Chorismate-utilising enzyme C-terminal" evidence="6">
    <location>
        <begin position="108"/>
        <end position="354"/>
    </location>
</feature>
<evidence type="ECO:0000256" key="2">
    <source>
        <dbReference type="ARBA" id="ARBA00005297"/>
    </source>
</evidence>
<dbReference type="PANTHER" id="PTHR42839">
    <property type="entry name" value="ISOCHORISMATE SYNTHASE ENTC"/>
    <property type="match status" value="1"/>
</dbReference>
<evidence type="ECO:0000313" key="8">
    <source>
        <dbReference type="EMBL" id="MDB9003587.1"/>
    </source>
</evidence>
<dbReference type="EMBL" id="JAQMPJ010000001">
    <property type="protein sequence ID" value="MDB9003587.1"/>
    <property type="molecule type" value="Genomic_DNA"/>
</dbReference>
<comment type="catalytic activity">
    <reaction evidence="1">
        <text>chorismate = isochorismate</text>
        <dbReference type="Rhea" id="RHEA:18985"/>
        <dbReference type="ChEBI" id="CHEBI:29748"/>
        <dbReference type="ChEBI" id="CHEBI:29780"/>
        <dbReference type="EC" id="5.4.4.2"/>
    </reaction>
</comment>
<dbReference type="RefSeq" id="WP_044545163.1">
    <property type="nucleotide sequence ID" value="NZ_CDRH01000173.1"/>
</dbReference>
<evidence type="ECO:0000313" key="7">
    <source>
        <dbReference type="EMBL" id="CUM77798.1"/>
    </source>
</evidence>
<evidence type="ECO:0000256" key="5">
    <source>
        <dbReference type="ARBA" id="ARBA00041564"/>
    </source>
</evidence>
<dbReference type="PANTHER" id="PTHR42839:SF2">
    <property type="entry name" value="ISOCHORISMATE SYNTHASE ENTC"/>
    <property type="match status" value="1"/>
</dbReference>
<dbReference type="Pfam" id="PF00425">
    <property type="entry name" value="Chorismate_bind"/>
    <property type="match status" value="1"/>
</dbReference>
<accession>A0A173RKI9</accession>
<dbReference type="EMBL" id="CYXP01000001">
    <property type="protein sequence ID" value="CUM77798.1"/>
    <property type="molecule type" value="Genomic_DNA"/>
</dbReference>
<evidence type="ECO:0000259" key="6">
    <source>
        <dbReference type="Pfam" id="PF00425"/>
    </source>
</evidence>